<evidence type="ECO:0000256" key="1">
    <source>
        <dbReference type="SAM" id="SignalP"/>
    </source>
</evidence>
<evidence type="ECO:0000313" key="2">
    <source>
        <dbReference type="EMBL" id="CAA9488630.1"/>
    </source>
</evidence>
<reference evidence="2" key="1">
    <citation type="submission" date="2020-02" db="EMBL/GenBank/DDBJ databases">
        <authorList>
            <person name="Meier V. D."/>
        </authorList>
    </citation>
    <scope>NUCLEOTIDE SEQUENCE</scope>
    <source>
        <strain evidence="2">AVDCRST_MAG30</strain>
    </source>
</reference>
<feature type="signal peptide" evidence="1">
    <location>
        <begin position="1"/>
        <end position="22"/>
    </location>
</feature>
<protein>
    <submittedName>
        <fullName evidence="2">Uncharacterized protein</fullName>
    </submittedName>
</protein>
<dbReference type="EMBL" id="CADCVS010000184">
    <property type="protein sequence ID" value="CAA9488630.1"/>
    <property type="molecule type" value="Genomic_DNA"/>
</dbReference>
<accession>A0A6J4SAF5</accession>
<keyword evidence="1" id="KW-0732">Signal</keyword>
<name>A0A6J4SAF5_9ACTN</name>
<sequence length="319" mass="34209">MIRRGTLASLVVWTALVSPASAEVISTTPGVAYLDAFHGTVAWSSLDQSTGGYSLKALVGGRVQTLPVATRPVPFDVDLGPAGDGGIVAAYSRCERDFELGFGVYSRPIIGVGCRVFLYSFATGRERALPRAAGVRNEFSPAVWKDRLVVFSQRGDLRSPVMLRTRSLDARTAGHRLPAGSRGPSAGPVDVDVRDRRIVFIWQGVEGEPAAEDGRSLDMRTEVWTVTVGGKRTRLARSPADGDAPVIVSAMVLPDAVGYLRRSGGPYFVRVMSDGRRLATEVEETAIDVAFSLGRTFTFRRVANGPYEIAASEQAPPGP</sequence>
<gene>
    <name evidence="2" type="ORF">AVDCRST_MAG30-1250</name>
</gene>
<feature type="chain" id="PRO_5026916176" evidence="1">
    <location>
        <begin position="23"/>
        <end position="319"/>
    </location>
</feature>
<organism evidence="2">
    <name type="scientific">uncultured Solirubrobacteraceae bacterium</name>
    <dbReference type="NCBI Taxonomy" id="1162706"/>
    <lineage>
        <taxon>Bacteria</taxon>
        <taxon>Bacillati</taxon>
        <taxon>Actinomycetota</taxon>
        <taxon>Thermoleophilia</taxon>
        <taxon>Solirubrobacterales</taxon>
        <taxon>Solirubrobacteraceae</taxon>
        <taxon>environmental samples</taxon>
    </lineage>
</organism>
<proteinExistence type="predicted"/>
<dbReference type="AlphaFoldDB" id="A0A6J4SAF5"/>